<proteinExistence type="predicted"/>
<dbReference type="Proteomes" id="UP000029910">
    <property type="component" value="Chromosome"/>
</dbReference>
<organism evidence="1 2">
    <name type="scientific">Corynebacterium ramonii</name>
    <dbReference type="NCBI Taxonomy" id="3026968"/>
    <lineage>
        <taxon>Bacteria</taxon>
        <taxon>Bacillati</taxon>
        <taxon>Actinomycetota</taxon>
        <taxon>Actinomycetes</taxon>
        <taxon>Mycobacteriales</taxon>
        <taxon>Corynebacteriaceae</taxon>
        <taxon>Corynebacterium</taxon>
    </lineage>
</organism>
<dbReference type="EMBL" id="CP009622">
    <property type="protein sequence ID" value="AIU33578.1"/>
    <property type="molecule type" value="Genomic_DNA"/>
</dbReference>
<keyword evidence="2" id="KW-1185">Reference proteome</keyword>
<name>A0ABM5RUB1_9CORY</name>
<evidence type="ECO:0000313" key="2">
    <source>
        <dbReference type="Proteomes" id="UP000029910"/>
    </source>
</evidence>
<protein>
    <submittedName>
        <fullName evidence="1">Uncharacterized protein</fullName>
    </submittedName>
</protein>
<accession>A0ABM5RUB1</accession>
<evidence type="ECO:0000313" key="1">
    <source>
        <dbReference type="EMBL" id="AIU33578.1"/>
    </source>
</evidence>
<gene>
    <name evidence="1" type="ORF">CulFRC11_2030</name>
</gene>
<sequence>MEMQAARLNPPRFLSFLRTLENLTWTFTQRAPASVLKNDNAGTEFHAAFPFCTKKYRKKLPQ</sequence>
<reference evidence="1 2" key="1">
    <citation type="journal article" date="2015" name="Genome Announc.">
        <title>Genome Sequence of Corynebacterium ulcerans Strain FRC11.</title>
        <authorList>
            <person name="Benevides Lde J."/>
            <person name="Viana M.V."/>
            <person name="Mariano D.C."/>
            <person name="Rocha Fde S."/>
            <person name="Bagano P.C."/>
            <person name="Folador E.L."/>
            <person name="Pereira F.L."/>
            <person name="Dorella F.A."/>
            <person name="Leal C.A."/>
            <person name="Carvalho A.F."/>
            <person name="Soares Sde C."/>
            <person name="Carneiro A."/>
            <person name="Ramos R."/>
            <person name="Badell-Ocando E."/>
            <person name="Guiso N."/>
            <person name="Silva A."/>
            <person name="Figueiredo H."/>
            <person name="Azevedo V."/>
            <person name="Guimaraes L.C."/>
        </authorList>
    </citation>
    <scope>NUCLEOTIDE SEQUENCE [LARGE SCALE GENOMIC DNA]</scope>
    <source>
        <strain evidence="2">FRC0011</strain>
    </source>
</reference>